<protein>
    <submittedName>
        <fullName evidence="1">Uncharacterized protein</fullName>
    </submittedName>
</protein>
<reference evidence="1" key="1">
    <citation type="submission" date="2022-02" db="EMBL/GenBank/DDBJ databases">
        <title>Plant Genome Project.</title>
        <authorList>
            <person name="Zhang R.-G."/>
        </authorList>
    </citation>
    <scope>NUCLEOTIDE SEQUENCE</scope>
    <source>
        <strain evidence="1">AT1</strain>
    </source>
</reference>
<comment type="caution">
    <text evidence="1">The sequence shown here is derived from an EMBL/GenBank/DDBJ whole genome shotgun (WGS) entry which is preliminary data.</text>
</comment>
<keyword evidence="2" id="KW-1185">Reference proteome</keyword>
<dbReference type="Proteomes" id="UP001062846">
    <property type="component" value="Chromosome 8"/>
</dbReference>
<evidence type="ECO:0000313" key="2">
    <source>
        <dbReference type="Proteomes" id="UP001062846"/>
    </source>
</evidence>
<organism evidence="1 2">
    <name type="scientific">Rhododendron molle</name>
    <name type="common">Chinese azalea</name>
    <name type="synonym">Azalea mollis</name>
    <dbReference type="NCBI Taxonomy" id="49168"/>
    <lineage>
        <taxon>Eukaryota</taxon>
        <taxon>Viridiplantae</taxon>
        <taxon>Streptophyta</taxon>
        <taxon>Embryophyta</taxon>
        <taxon>Tracheophyta</taxon>
        <taxon>Spermatophyta</taxon>
        <taxon>Magnoliopsida</taxon>
        <taxon>eudicotyledons</taxon>
        <taxon>Gunneridae</taxon>
        <taxon>Pentapetalae</taxon>
        <taxon>asterids</taxon>
        <taxon>Ericales</taxon>
        <taxon>Ericaceae</taxon>
        <taxon>Ericoideae</taxon>
        <taxon>Rhodoreae</taxon>
        <taxon>Rhododendron</taxon>
    </lineage>
</organism>
<name>A0ACC0MNK8_RHOML</name>
<evidence type="ECO:0000313" key="1">
    <source>
        <dbReference type="EMBL" id="KAI8542166.1"/>
    </source>
</evidence>
<gene>
    <name evidence="1" type="ORF">RHMOL_Rhmol08G0117700</name>
</gene>
<sequence length="125" mass="14201">MCGGVYCVVELAMEFLMVVRVLFLRWDIIRNPSGLSSSVAHYYLETVKGPISIVRPSSTSLLQFPGGFSDWLIEFLMVYIYRCFGSPHYRVVIVSLCTLFVIMQGHTMTFFAAYSMALLPSPLWI</sequence>
<dbReference type="EMBL" id="CM046395">
    <property type="protein sequence ID" value="KAI8542166.1"/>
    <property type="molecule type" value="Genomic_DNA"/>
</dbReference>
<accession>A0ACC0MNK8</accession>
<proteinExistence type="predicted"/>